<feature type="region of interest" description="Disordered" evidence="1">
    <location>
        <begin position="331"/>
        <end position="444"/>
    </location>
</feature>
<organism evidence="2 3">
    <name type="scientific">Paramarasmius palmivorus</name>
    <dbReference type="NCBI Taxonomy" id="297713"/>
    <lineage>
        <taxon>Eukaryota</taxon>
        <taxon>Fungi</taxon>
        <taxon>Dikarya</taxon>
        <taxon>Basidiomycota</taxon>
        <taxon>Agaricomycotina</taxon>
        <taxon>Agaricomycetes</taxon>
        <taxon>Agaricomycetidae</taxon>
        <taxon>Agaricales</taxon>
        <taxon>Marasmiineae</taxon>
        <taxon>Marasmiaceae</taxon>
        <taxon>Paramarasmius</taxon>
    </lineage>
</organism>
<dbReference type="AlphaFoldDB" id="A0AAW0BAE1"/>
<protein>
    <submittedName>
        <fullName evidence="2">Uncharacterized protein</fullName>
    </submittedName>
</protein>
<feature type="compositionally biased region" description="Basic and acidic residues" evidence="1">
    <location>
        <begin position="113"/>
        <end position="131"/>
    </location>
</feature>
<evidence type="ECO:0000256" key="1">
    <source>
        <dbReference type="SAM" id="MobiDB-lite"/>
    </source>
</evidence>
<gene>
    <name evidence="2" type="ORF">VNI00_016955</name>
</gene>
<evidence type="ECO:0000313" key="3">
    <source>
        <dbReference type="Proteomes" id="UP001383192"/>
    </source>
</evidence>
<feature type="region of interest" description="Disordered" evidence="1">
    <location>
        <begin position="105"/>
        <end position="139"/>
    </location>
</feature>
<evidence type="ECO:0000313" key="2">
    <source>
        <dbReference type="EMBL" id="KAK7022784.1"/>
    </source>
</evidence>
<accession>A0AAW0BAE1</accession>
<feature type="region of interest" description="Disordered" evidence="1">
    <location>
        <begin position="54"/>
        <end position="85"/>
    </location>
</feature>
<dbReference type="Proteomes" id="UP001383192">
    <property type="component" value="Unassembled WGS sequence"/>
</dbReference>
<feature type="compositionally biased region" description="Acidic residues" evidence="1">
    <location>
        <begin position="336"/>
        <end position="349"/>
    </location>
</feature>
<keyword evidence="3" id="KW-1185">Reference proteome</keyword>
<feature type="compositionally biased region" description="Acidic residues" evidence="1">
    <location>
        <begin position="431"/>
        <end position="443"/>
    </location>
</feature>
<proteinExistence type="predicted"/>
<feature type="compositionally biased region" description="Low complexity" evidence="1">
    <location>
        <begin position="350"/>
        <end position="359"/>
    </location>
</feature>
<comment type="caution">
    <text evidence="2">The sequence shown here is derived from an EMBL/GenBank/DDBJ whole genome shotgun (WGS) entry which is preliminary data.</text>
</comment>
<reference evidence="2 3" key="1">
    <citation type="submission" date="2024-01" db="EMBL/GenBank/DDBJ databases">
        <title>A draft genome for a cacao thread blight-causing isolate of Paramarasmius palmivorus.</title>
        <authorList>
            <person name="Baruah I.K."/>
            <person name="Bukari Y."/>
            <person name="Amoako-Attah I."/>
            <person name="Meinhardt L.W."/>
            <person name="Bailey B.A."/>
            <person name="Cohen S.P."/>
        </authorList>
    </citation>
    <scope>NUCLEOTIDE SEQUENCE [LARGE SCALE GENOMIC DNA]</scope>
    <source>
        <strain evidence="2 3">GH-12</strain>
    </source>
</reference>
<sequence length="475" mass="51775">MTDDTGPCQILFLNPRSNKKQPCGCEAFLGTGKYCSECSHPKDAHFNDVVQETTEADLDPTEEEKPKVNKPHLFQPGKKKRKQKVELKDAMVNAVVKALGDNGKSSTAAKVAKANDEANRGLKGKGKEADKPNLAPKPQAAIKKGGEKYLKAMVLIPHGVSAAADGSLSIEDGNARAPTASDCLGVYRNLKLVYDFPEGVPFNTALNHAQTTEMLRKAFPQLRRETSWSDWSVLGRASRNYLTWGHEDDPTALTMWEKRWNRSEKRAGVVYIGCCDKIKYYEIHQHAKINDLNKFVTQYNALCASAARFADQLPLPDEGDTIQDLIATVAGPSGADSEEGEGSDSDGSDATDAASATAVEDGDSDHMDVDEVSASESSVSSFLLPPPCTQVRLPNKRAREDSDSESSPRPLRKSARISSISSAGSRKLADAIEDTETEEEDLSLDPITSSFSSLLNDNPWTRGRIIVIPYLEEDL</sequence>
<name>A0AAW0BAE1_9AGAR</name>
<feature type="compositionally biased region" description="Low complexity" evidence="1">
    <location>
        <begin position="416"/>
        <end position="426"/>
    </location>
</feature>
<dbReference type="EMBL" id="JAYKXP010000148">
    <property type="protein sequence ID" value="KAK7022784.1"/>
    <property type="molecule type" value="Genomic_DNA"/>
</dbReference>